<keyword evidence="2" id="KW-0808">Transferase</keyword>
<comment type="caution">
    <text evidence="2">The sequence shown here is derived from an EMBL/GenBank/DDBJ whole genome shotgun (WGS) entry which is preliminary data.</text>
</comment>
<reference evidence="3" key="1">
    <citation type="journal article" date="2018" name="Gigascience">
        <title>Genome assembly of the Pink Ipe (Handroanthus impetiginosus, Bignoniaceae), a highly valued, ecologically keystone Neotropical timber forest tree.</title>
        <authorList>
            <person name="Silva-Junior O.B."/>
            <person name="Grattapaglia D."/>
            <person name="Novaes E."/>
            <person name="Collevatti R.G."/>
        </authorList>
    </citation>
    <scope>NUCLEOTIDE SEQUENCE [LARGE SCALE GENOMIC DNA]</scope>
    <source>
        <strain evidence="3">cv. UFG-1</strain>
    </source>
</reference>
<gene>
    <name evidence="2" type="ORF">CDL12_30367</name>
</gene>
<evidence type="ECO:0000313" key="3">
    <source>
        <dbReference type="Proteomes" id="UP000231279"/>
    </source>
</evidence>
<evidence type="ECO:0000256" key="1">
    <source>
        <dbReference type="ARBA" id="ARBA00009995"/>
    </source>
</evidence>
<dbReference type="PANTHER" id="PTHR11926">
    <property type="entry name" value="GLUCOSYL/GLUCURONOSYL TRANSFERASES"/>
    <property type="match status" value="1"/>
</dbReference>
<dbReference type="OrthoDB" id="5835829at2759"/>
<keyword evidence="3" id="KW-1185">Reference proteome</keyword>
<keyword evidence="2" id="KW-0328">Glycosyltransferase</keyword>
<dbReference type="GO" id="GO:0080044">
    <property type="term" value="F:quercetin 7-O-glucosyltransferase activity"/>
    <property type="evidence" value="ECO:0007669"/>
    <property type="project" value="TreeGrafter"/>
</dbReference>
<comment type="similarity">
    <text evidence="1">Belongs to the UDP-glycosyltransferase family.</text>
</comment>
<organism evidence="2 3">
    <name type="scientific">Handroanthus impetiginosus</name>
    <dbReference type="NCBI Taxonomy" id="429701"/>
    <lineage>
        <taxon>Eukaryota</taxon>
        <taxon>Viridiplantae</taxon>
        <taxon>Streptophyta</taxon>
        <taxon>Embryophyta</taxon>
        <taxon>Tracheophyta</taxon>
        <taxon>Spermatophyta</taxon>
        <taxon>Magnoliopsida</taxon>
        <taxon>eudicotyledons</taxon>
        <taxon>Gunneridae</taxon>
        <taxon>Pentapetalae</taxon>
        <taxon>asterids</taxon>
        <taxon>lamiids</taxon>
        <taxon>Lamiales</taxon>
        <taxon>Bignoniaceae</taxon>
        <taxon>Crescentiina</taxon>
        <taxon>Tabebuia alliance</taxon>
        <taxon>Handroanthus</taxon>
    </lineage>
</organism>
<dbReference type="AlphaFoldDB" id="A0A2G9FVR2"/>
<dbReference type="EMBL" id="NKXS01010693">
    <property type="protein sequence ID" value="PIM97165.1"/>
    <property type="molecule type" value="Genomic_DNA"/>
</dbReference>
<proteinExistence type="inferred from homology"/>
<name>A0A2G9FVR2_9LAMI</name>
<protein>
    <submittedName>
        <fullName evidence="2">7-deoxyloganetic acid glucosyltransferase</fullName>
        <ecNumber evidence="2">2.4.1.323</ecNumber>
    </submittedName>
</protein>
<sequence>MLKLAELLCLADLQITFLRHSNIHTRFSSYPGFQIRTISDGLPENHPRGGKFLELFDSLTNKTKPLFKEMLSGGNSRVNCIIADWILGFTCDVAKDVGIPIFYVRTISAACLWVFFCLPKLIEAGELPFEGPLVQSLDLLVVQEVFRHGIG</sequence>
<dbReference type="SUPFAM" id="SSF53756">
    <property type="entry name" value="UDP-Glycosyltransferase/glycogen phosphorylase"/>
    <property type="match status" value="1"/>
</dbReference>
<dbReference type="GO" id="GO:0102970">
    <property type="term" value="F:7-deoxyloganetic acid glucosyltransferase activity"/>
    <property type="evidence" value="ECO:0007669"/>
    <property type="project" value="UniProtKB-EC"/>
</dbReference>
<dbReference type="EC" id="2.4.1.323" evidence="2"/>
<dbReference type="GO" id="GO:0080043">
    <property type="term" value="F:quercetin 3-O-glucosyltransferase activity"/>
    <property type="evidence" value="ECO:0007669"/>
    <property type="project" value="TreeGrafter"/>
</dbReference>
<evidence type="ECO:0000313" key="2">
    <source>
        <dbReference type="EMBL" id="PIM97165.1"/>
    </source>
</evidence>
<dbReference type="STRING" id="429701.A0A2G9FVR2"/>
<dbReference type="Gene3D" id="3.40.50.2000">
    <property type="entry name" value="Glycogen Phosphorylase B"/>
    <property type="match status" value="1"/>
</dbReference>
<accession>A0A2G9FVR2</accession>
<dbReference type="Proteomes" id="UP000231279">
    <property type="component" value="Unassembled WGS sequence"/>
</dbReference>
<dbReference type="PANTHER" id="PTHR11926:SF1392">
    <property type="entry name" value="GLYCOSYLTRANSFERASE"/>
    <property type="match status" value="1"/>
</dbReference>